<dbReference type="Pfam" id="PF07534">
    <property type="entry name" value="TLD"/>
    <property type="match status" value="2"/>
</dbReference>
<evidence type="ECO:0000256" key="3">
    <source>
        <dbReference type="ARBA" id="ARBA00023128"/>
    </source>
</evidence>
<dbReference type="PANTHER" id="PTHR23354:SF62">
    <property type="entry name" value="MUSTARD, ISOFORM V"/>
    <property type="match status" value="1"/>
</dbReference>
<keyword evidence="8" id="KW-1185">Reference proteome</keyword>
<comment type="similarity">
    <text evidence="2">Belongs to the OXR1 family.</text>
</comment>
<evidence type="ECO:0000256" key="5">
    <source>
        <dbReference type="SAM" id="MobiDB-lite"/>
    </source>
</evidence>
<dbReference type="EMBL" id="CP138896">
    <property type="protein sequence ID" value="WPK24902.1"/>
    <property type="molecule type" value="Genomic_DNA"/>
</dbReference>
<dbReference type="Proteomes" id="UP001338582">
    <property type="component" value="Chromosome 3"/>
</dbReference>
<evidence type="ECO:0000313" key="8">
    <source>
        <dbReference type="Proteomes" id="UP001338582"/>
    </source>
</evidence>
<accession>A0AAX4H8Q1</accession>
<dbReference type="GO" id="GO:0005739">
    <property type="term" value="C:mitochondrion"/>
    <property type="evidence" value="ECO:0007669"/>
    <property type="project" value="UniProtKB-SubCell"/>
</dbReference>
<evidence type="ECO:0000313" key="7">
    <source>
        <dbReference type="EMBL" id="WPK24902.1"/>
    </source>
</evidence>
<evidence type="ECO:0000259" key="6">
    <source>
        <dbReference type="PROSITE" id="PS51886"/>
    </source>
</evidence>
<proteinExistence type="inferred from homology"/>
<dbReference type="GeneID" id="88173266"/>
<gene>
    <name evidence="7" type="ORF">PUMCH_002201</name>
</gene>
<dbReference type="InterPro" id="IPR006571">
    <property type="entry name" value="TLDc_dom"/>
</dbReference>
<sequence length="279" mass="31791">MSTETRPKPTKLRSILSRFLGTADSPSPPPRISSSSSLSSHQNEYLNEVTLKGLNTHQHQIMDGELASDLRGLLPPRLQLDDEWSLVYSMEQHGISLNTLYRNSDPEVQLQTELGKKSSLGYADNVVKNMVVFTHNDMPLGKRPHGYVVAIEDHKGNRFGCYLNEHLRATDKKRYYGNGECFLWKSEWCEEKHKLPRRLKAFMYTGVNDNIIYSNHDFIAVGSSSGNNGLWIDKSLCLGVSYKCETFGNEILNEHGDGHHKYGKFKIMNMEVWRVGQLK</sequence>
<dbReference type="GO" id="GO:0005634">
    <property type="term" value="C:nucleus"/>
    <property type="evidence" value="ECO:0007669"/>
    <property type="project" value="TreeGrafter"/>
</dbReference>
<evidence type="ECO:0000256" key="4">
    <source>
        <dbReference type="ARBA" id="ARBA00040604"/>
    </source>
</evidence>
<feature type="region of interest" description="Disordered" evidence="5">
    <location>
        <begin position="19"/>
        <end position="40"/>
    </location>
</feature>
<name>A0AAX4H8Q1_9ASCO</name>
<dbReference type="RefSeq" id="XP_062877285.1">
    <property type="nucleotide sequence ID" value="XM_063021215.1"/>
</dbReference>
<dbReference type="PROSITE" id="PS51886">
    <property type="entry name" value="TLDC"/>
    <property type="match status" value="1"/>
</dbReference>
<reference evidence="7 8" key="1">
    <citation type="submission" date="2023-10" db="EMBL/GenBank/DDBJ databases">
        <title>Draft Genome Sequence of Candida saopaulonensis from a very Premature Infant with Sepsis.</title>
        <authorList>
            <person name="Ning Y."/>
            <person name="Dai R."/>
            <person name="Xiao M."/>
            <person name="Xu Y."/>
            <person name="Yan Q."/>
            <person name="Zhang L."/>
        </authorList>
    </citation>
    <scope>NUCLEOTIDE SEQUENCE [LARGE SCALE GENOMIC DNA]</scope>
    <source>
        <strain evidence="7 8">19XY460</strain>
    </source>
</reference>
<dbReference type="SMART" id="SM00584">
    <property type="entry name" value="TLDc"/>
    <property type="match status" value="1"/>
</dbReference>
<evidence type="ECO:0000256" key="2">
    <source>
        <dbReference type="ARBA" id="ARBA00009540"/>
    </source>
</evidence>
<feature type="domain" description="TLDc" evidence="6">
    <location>
        <begin position="60"/>
        <end position="276"/>
    </location>
</feature>
<dbReference type="PANTHER" id="PTHR23354">
    <property type="entry name" value="NUCLEOLAR PROTEIN 7/ESTROGEN RECEPTOR COACTIVATOR-RELATED"/>
    <property type="match status" value="1"/>
</dbReference>
<organism evidence="7 8">
    <name type="scientific">Australozyma saopauloensis</name>
    <dbReference type="NCBI Taxonomy" id="291208"/>
    <lineage>
        <taxon>Eukaryota</taxon>
        <taxon>Fungi</taxon>
        <taxon>Dikarya</taxon>
        <taxon>Ascomycota</taxon>
        <taxon>Saccharomycotina</taxon>
        <taxon>Pichiomycetes</taxon>
        <taxon>Metschnikowiaceae</taxon>
        <taxon>Australozyma</taxon>
    </lineage>
</organism>
<dbReference type="KEGG" id="asau:88173266"/>
<comment type="subcellular location">
    <subcellularLocation>
        <location evidence="1">Mitochondrion</location>
    </subcellularLocation>
</comment>
<dbReference type="GO" id="GO:0006979">
    <property type="term" value="P:response to oxidative stress"/>
    <property type="evidence" value="ECO:0007669"/>
    <property type="project" value="TreeGrafter"/>
</dbReference>
<evidence type="ECO:0000256" key="1">
    <source>
        <dbReference type="ARBA" id="ARBA00004173"/>
    </source>
</evidence>
<protein>
    <recommendedName>
        <fullName evidence="4">Oxidation resistance protein 1</fullName>
    </recommendedName>
</protein>
<dbReference type="AlphaFoldDB" id="A0AAX4H8Q1"/>
<keyword evidence="3" id="KW-0496">Mitochondrion</keyword>